<keyword evidence="3 5" id="KW-0125">Carotenoid biosynthesis</keyword>
<evidence type="ECO:0000256" key="4">
    <source>
        <dbReference type="ARBA" id="ARBA00023002"/>
    </source>
</evidence>
<comment type="pathway">
    <text evidence="1 5">Carotenoid biosynthesis.</text>
</comment>
<accession>A0A0E3UYM5</accession>
<dbReference type="PANTHER" id="PTHR43734">
    <property type="entry name" value="PHYTOENE DESATURASE"/>
    <property type="match status" value="1"/>
</dbReference>
<comment type="similarity">
    <text evidence="2 5">Belongs to the carotenoid/retinoid oxidoreductase family.</text>
</comment>
<evidence type="ECO:0000256" key="5">
    <source>
        <dbReference type="RuleBase" id="RU362075"/>
    </source>
</evidence>
<evidence type="ECO:0000256" key="2">
    <source>
        <dbReference type="ARBA" id="ARBA00006046"/>
    </source>
</evidence>
<dbReference type="SUPFAM" id="SSF51905">
    <property type="entry name" value="FAD/NAD(P)-binding domain"/>
    <property type="match status" value="1"/>
</dbReference>
<dbReference type="PANTHER" id="PTHR43734:SF1">
    <property type="entry name" value="PHYTOENE DESATURASE"/>
    <property type="match status" value="1"/>
</dbReference>
<dbReference type="NCBIfam" id="TIGR02734">
    <property type="entry name" value="crtI_fam"/>
    <property type="match status" value="1"/>
</dbReference>
<dbReference type="Gene3D" id="3.50.50.60">
    <property type="entry name" value="FAD/NAD(P)-binding domain"/>
    <property type="match status" value="2"/>
</dbReference>
<keyword evidence="8" id="KW-1185">Reference proteome</keyword>
<dbReference type="HOGENOM" id="CLU_019722_2_1_10"/>
<evidence type="ECO:0000313" key="7">
    <source>
        <dbReference type="EMBL" id="AKD05272.1"/>
    </source>
</evidence>
<dbReference type="GO" id="GO:0016117">
    <property type="term" value="P:carotenoid biosynthetic process"/>
    <property type="evidence" value="ECO:0007669"/>
    <property type="project" value="UniProtKB-KW"/>
</dbReference>
<organism evidence="7 8">
    <name type="scientific">Pontibacter korlensis</name>
    <dbReference type="NCBI Taxonomy" id="400092"/>
    <lineage>
        <taxon>Bacteria</taxon>
        <taxon>Pseudomonadati</taxon>
        <taxon>Bacteroidota</taxon>
        <taxon>Cytophagia</taxon>
        <taxon>Cytophagales</taxon>
        <taxon>Hymenobacteraceae</taxon>
        <taxon>Pontibacter</taxon>
    </lineage>
</organism>
<name>A0A0E3UYM5_9BACT</name>
<evidence type="ECO:0000256" key="1">
    <source>
        <dbReference type="ARBA" id="ARBA00004829"/>
    </source>
</evidence>
<evidence type="ECO:0000256" key="3">
    <source>
        <dbReference type="ARBA" id="ARBA00022746"/>
    </source>
</evidence>
<keyword evidence="4 5" id="KW-0560">Oxidoreductase</keyword>
<dbReference type="EMBL" id="CP009621">
    <property type="protein sequence ID" value="AKD05272.1"/>
    <property type="molecule type" value="Genomic_DNA"/>
</dbReference>
<reference evidence="7 8" key="1">
    <citation type="journal article" date="2015" name="Sci. Rep.">
        <title>Unraveling adaptation of Pontibacter korlensis to radiation and infertility in desert through complete genome and comparative transcriptomic analysis.</title>
        <authorList>
            <person name="Dai J."/>
            <person name="Dai W."/>
            <person name="Qiu C."/>
            <person name="Yang Z."/>
            <person name="Zhang Y."/>
            <person name="Zhou M."/>
            <person name="Zhang L."/>
            <person name="Fang C."/>
            <person name="Gao Q."/>
            <person name="Yang Q."/>
            <person name="Li X."/>
            <person name="Wang Z."/>
            <person name="Wang Z."/>
            <person name="Jia Z."/>
            <person name="Chen X."/>
        </authorList>
    </citation>
    <scope>NUCLEOTIDE SEQUENCE [LARGE SCALE GENOMIC DNA]</scope>
    <source>
        <strain evidence="7 8">X14-1T</strain>
    </source>
</reference>
<dbReference type="GO" id="GO:0016491">
    <property type="term" value="F:oxidoreductase activity"/>
    <property type="evidence" value="ECO:0007669"/>
    <property type="project" value="UniProtKB-KW"/>
</dbReference>
<dbReference type="OrthoDB" id="9774675at2"/>
<dbReference type="KEGG" id="pko:PKOR_22145"/>
<dbReference type="Pfam" id="PF01593">
    <property type="entry name" value="Amino_oxidase"/>
    <property type="match status" value="1"/>
</dbReference>
<sequence length="498" mass="56361">MGGTRVIVIGSGFSGLSAATSLADKGYEVTVLEKNSSPGGRARSFSANGFTFDMGPSWYWMPDVFESYFNKFGKTTSDYYYLRRLDPSYTVVFGENDFVDIPAQLPELQALFENMEPGSAAQLDLFLEQAAYKYEVGINQLVYKPGRSLTEFMSPRLLLDVLRMDVFQSFHKHIRRFFQHEKIIKLMEFPILFLGALPQNTPALYSLMNYADISLGTWYPMGGMYKIVEGMVQLAEEKGVKFLYNQNVQRLDVGEGQVTQVLTETDVFEADVMVASADYHHVEKELLPKAYQSYSDSYWESRVMAPSSLLFYVGVNKRLQNLQHHNLFFDEDFGPHAQEIYTTPKWPEKPLFYVSTPSVTDPSVAPEGCENLFILIPLAPGLQDTEELREKYFNLVMDRLERLTKQDVRSAIVYKRSYAHRDFIQDYNAFKGNAYGLANTLLQTAILKPSLKSKKVKNLFYTGQLTVPGPGVPPSLISGQVVANEILKEYAPPVAANV</sequence>
<dbReference type="InterPro" id="IPR014105">
    <property type="entry name" value="Carotenoid/retinoid_OxRdtase"/>
</dbReference>
<evidence type="ECO:0000313" key="8">
    <source>
        <dbReference type="Proteomes" id="UP000033109"/>
    </source>
</evidence>
<feature type="domain" description="Amine oxidase" evidence="6">
    <location>
        <begin position="13"/>
        <end position="487"/>
    </location>
</feature>
<dbReference type="RefSeq" id="WP_046313569.1">
    <property type="nucleotide sequence ID" value="NZ_CBCSCY010000022.1"/>
</dbReference>
<dbReference type="InterPro" id="IPR036188">
    <property type="entry name" value="FAD/NAD-bd_sf"/>
</dbReference>
<dbReference type="AlphaFoldDB" id="A0A0E3UYM5"/>
<gene>
    <name evidence="7" type="ORF">PKOR_22145</name>
</gene>
<dbReference type="InterPro" id="IPR002937">
    <property type="entry name" value="Amino_oxidase"/>
</dbReference>
<evidence type="ECO:0000259" key="6">
    <source>
        <dbReference type="Pfam" id="PF01593"/>
    </source>
</evidence>
<dbReference type="Proteomes" id="UP000033109">
    <property type="component" value="Chromosome"/>
</dbReference>
<dbReference type="STRING" id="400092.PKOR_22145"/>
<protein>
    <submittedName>
        <fullName evidence="7">Phytoene dehydrogenase</fullName>
    </submittedName>
</protein>
<proteinExistence type="inferred from homology"/>
<dbReference type="PATRIC" id="fig|400092.3.peg.4864"/>